<dbReference type="Pfam" id="PF00392">
    <property type="entry name" value="GntR"/>
    <property type="match status" value="1"/>
</dbReference>
<dbReference type="Proteomes" id="UP000095594">
    <property type="component" value="Unassembled WGS sequence"/>
</dbReference>
<sequence>MFLILKLDMTSSIPIYVQLRNQIVMGIGRGELEIGQGLPTVRQMADDIGVNMMTVNKAYNILKAEGYIEIDRRHGAKVNPALDTSKEFKEKVEQELELIIAESAIKGIDYKEFMKMCEDIFNNMNGLKIVGNEG</sequence>
<feature type="domain" description="HTH gntR-type" evidence="4">
    <location>
        <begin position="13"/>
        <end position="81"/>
    </location>
</feature>
<dbReference type="EMBL" id="CYZX01000004">
    <property type="protein sequence ID" value="CUN94821.1"/>
    <property type="molecule type" value="Genomic_DNA"/>
</dbReference>
<dbReference type="InterPro" id="IPR000524">
    <property type="entry name" value="Tscrpt_reg_HTH_GntR"/>
</dbReference>
<keyword evidence="3" id="KW-0804">Transcription</keyword>
<organism evidence="5 6">
    <name type="scientific">Clostridium disporicum</name>
    <dbReference type="NCBI Taxonomy" id="84024"/>
    <lineage>
        <taxon>Bacteria</taxon>
        <taxon>Bacillati</taxon>
        <taxon>Bacillota</taxon>
        <taxon>Clostridia</taxon>
        <taxon>Eubacteriales</taxon>
        <taxon>Clostridiaceae</taxon>
        <taxon>Clostridium</taxon>
    </lineage>
</organism>
<dbReference type="AlphaFoldDB" id="A0A174B159"/>
<evidence type="ECO:0000256" key="1">
    <source>
        <dbReference type="ARBA" id="ARBA00023015"/>
    </source>
</evidence>
<accession>A0A174B159</accession>
<evidence type="ECO:0000313" key="6">
    <source>
        <dbReference type="Proteomes" id="UP000095594"/>
    </source>
</evidence>
<keyword evidence="1" id="KW-0805">Transcription regulation</keyword>
<dbReference type="GO" id="GO:0003677">
    <property type="term" value="F:DNA binding"/>
    <property type="evidence" value="ECO:0007669"/>
    <property type="project" value="UniProtKB-KW"/>
</dbReference>
<protein>
    <submittedName>
        <fullName evidence="5">GntR family transcriptional regulator</fullName>
    </submittedName>
</protein>
<dbReference type="PROSITE" id="PS50949">
    <property type="entry name" value="HTH_GNTR"/>
    <property type="match status" value="1"/>
</dbReference>
<dbReference type="GO" id="GO:0003700">
    <property type="term" value="F:DNA-binding transcription factor activity"/>
    <property type="evidence" value="ECO:0007669"/>
    <property type="project" value="InterPro"/>
</dbReference>
<evidence type="ECO:0000256" key="3">
    <source>
        <dbReference type="ARBA" id="ARBA00023163"/>
    </source>
</evidence>
<dbReference type="PANTHER" id="PTHR38445:SF12">
    <property type="entry name" value="GNTR-FAMILY TRANSCRIPTIONAL REGULATOR"/>
    <property type="match status" value="1"/>
</dbReference>
<reference evidence="5 6" key="1">
    <citation type="submission" date="2015-09" db="EMBL/GenBank/DDBJ databases">
        <authorList>
            <consortium name="Pathogen Informatics"/>
        </authorList>
    </citation>
    <scope>NUCLEOTIDE SEQUENCE [LARGE SCALE GENOMIC DNA]</scope>
    <source>
        <strain evidence="5 6">2789STDY5834856</strain>
    </source>
</reference>
<dbReference type="Gene3D" id="1.10.10.10">
    <property type="entry name" value="Winged helix-like DNA-binding domain superfamily/Winged helix DNA-binding domain"/>
    <property type="match status" value="1"/>
</dbReference>
<dbReference type="SMART" id="SM00345">
    <property type="entry name" value="HTH_GNTR"/>
    <property type="match status" value="1"/>
</dbReference>
<dbReference type="CDD" id="cd07377">
    <property type="entry name" value="WHTH_GntR"/>
    <property type="match status" value="1"/>
</dbReference>
<dbReference type="InterPro" id="IPR036388">
    <property type="entry name" value="WH-like_DNA-bd_sf"/>
</dbReference>
<evidence type="ECO:0000259" key="4">
    <source>
        <dbReference type="PROSITE" id="PS50949"/>
    </source>
</evidence>
<dbReference type="PANTHER" id="PTHR38445">
    <property type="entry name" value="HTH-TYPE TRANSCRIPTIONAL REPRESSOR YTRA"/>
    <property type="match status" value="1"/>
</dbReference>
<name>A0A174B159_9CLOT</name>
<dbReference type="InterPro" id="IPR036390">
    <property type="entry name" value="WH_DNA-bd_sf"/>
</dbReference>
<proteinExistence type="predicted"/>
<evidence type="ECO:0000313" key="5">
    <source>
        <dbReference type="EMBL" id="CUN94821.1"/>
    </source>
</evidence>
<gene>
    <name evidence="5" type="primary">yvoA_1</name>
    <name evidence="5" type="ORF">ERS852471_00697</name>
</gene>
<keyword evidence="2" id="KW-0238">DNA-binding</keyword>
<evidence type="ECO:0000256" key="2">
    <source>
        <dbReference type="ARBA" id="ARBA00023125"/>
    </source>
</evidence>
<dbReference type="SUPFAM" id="SSF46785">
    <property type="entry name" value="Winged helix' DNA-binding domain"/>
    <property type="match status" value="1"/>
</dbReference>